<keyword evidence="5 6" id="KW-0804">Transcription</keyword>
<dbReference type="InterPro" id="IPR035926">
    <property type="entry name" value="NusB-like_sf"/>
</dbReference>
<keyword evidence="3 6" id="KW-0694">RNA-binding</keyword>
<dbReference type="PANTHER" id="PTHR11078:SF3">
    <property type="entry name" value="ANTITERMINATION NUSB DOMAIN-CONTAINING PROTEIN"/>
    <property type="match status" value="1"/>
</dbReference>
<name>A0A1M6NBW0_PSETH</name>
<dbReference type="InterPro" id="IPR011605">
    <property type="entry name" value="NusB_fam"/>
</dbReference>
<accession>A0A1M6NBW0</accession>
<feature type="domain" description="NusB/RsmB/TIM44" evidence="7">
    <location>
        <begin position="15"/>
        <end position="138"/>
    </location>
</feature>
<dbReference type="EMBL" id="FRAP01000001">
    <property type="protein sequence ID" value="SHJ93220.1"/>
    <property type="molecule type" value="Genomic_DNA"/>
</dbReference>
<dbReference type="STRING" id="1848.SAMN05443637_101163"/>
<protein>
    <recommendedName>
        <fullName evidence="6">Transcription antitermination protein NusB</fullName>
    </recommendedName>
    <alternativeName>
        <fullName evidence="6">Antitermination factor NusB</fullName>
    </alternativeName>
</protein>
<dbReference type="GO" id="GO:0006353">
    <property type="term" value="P:DNA-templated transcription termination"/>
    <property type="evidence" value="ECO:0007669"/>
    <property type="project" value="UniProtKB-UniRule"/>
</dbReference>
<evidence type="ECO:0000256" key="2">
    <source>
        <dbReference type="ARBA" id="ARBA00022814"/>
    </source>
</evidence>
<keyword evidence="2 6" id="KW-0889">Transcription antitermination</keyword>
<dbReference type="GO" id="GO:0005829">
    <property type="term" value="C:cytosol"/>
    <property type="evidence" value="ECO:0007669"/>
    <property type="project" value="TreeGrafter"/>
</dbReference>
<dbReference type="Pfam" id="PF01029">
    <property type="entry name" value="NusB"/>
    <property type="match status" value="1"/>
</dbReference>
<dbReference type="InterPro" id="IPR006027">
    <property type="entry name" value="NusB_RsmB_TIM44"/>
</dbReference>
<evidence type="ECO:0000259" key="7">
    <source>
        <dbReference type="Pfam" id="PF01029"/>
    </source>
</evidence>
<evidence type="ECO:0000256" key="3">
    <source>
        <dbReference type="ARBA" id="ARBA00022884"/>
    </source>
</evidence>
<evidence type="ECO:0000256" key="1">
    <source>
        <dbReference type="ARBA" id="ARBA00005952"/>
    </source>
</evidence>
<keyword evidence="9" id="KW-1185">Reference proteome</keyword>
<evidence type="ECO:0000313" key="9">
    <source>
        <dbReference type="Proteomes" id="UP000184363"/>
    </source>
</evidence>
<keyword evidence="4 6" id="KW-0805">Transcription regulation</keyword>
<comment type="function">
    <text evidence="6">Involved in transcription antitermination. Required for transcription of ribosomal RNA (rRNA) genes. Binds specifically to the boxA antiterminator sequence of the ribosomal RNA (rrn) operons.</text>
</comment>
<dbReference type="GO" id="GO:0031564">
    <property type="term" value="P:transcription antitermination"/>
    <property type="evidence" value="ECO:0007669"/>
    <property type="project" value="UniProtKB-KW"/>
</dbReference>
<dbReference type="GO" id="GO:0003723">
    <property type="term" value="F:RNA binding"/>
    <property type="evidence" value="ECO:0007669"/>
    <property type="project" value="UniProtKB-UniRule"/>
</dbReference>
<organism evidence="8 9">
    <name type="scientific">Pseudonocardia thermophila</name>
    <dbReference type="NCBI Taxonomy" id="1848"/>
    <lineage>
        <taxon>Bacteria</taxon>
        <taxon>Bacillati</taxon>
        <taxon>Actinomycetota</taxon>
        <taxon>Actinomycetes</taxon>
        <taxon>Pseudonocardiales</taxon>
        <taxon>Pseudonocardiaceae</taxon>
        <taxon>Pseudonocardia</taxon>
    </lineage>
</organism>
<proteinExistence type="inferred from homology"/>
<dbReference type="RefSeq" id="WP_073454868.1">
    <property type="nucleotide sequence ID" value="NZ_CALGVN010000054.1"/>
</dbReference>
<dbReference type="AlphaFoldDB" id="A0A1M6NBW0"/>
<dbReference type="OrthoDB" id="3528057at2"/>
<dbReference type="Proteomes" id="UP000184363">
    <property type="component" value="Unassembled WGS sequence"/>
</dbReference>
<evidence type="ECO:0000256" key="4">
    <source>
        <dbReference type="ARBA" id="ARBA00023015"/>
    </source>
</evidence>
<dbReference type="SUPFAM" id="SSF48013">
    <property type="entry name" value="NusB-like"/>
    <property type="match status" value="1"/>
</dbReference>
<dbReference type="Gene3D" id="1.10.940.10">
    <property type="entry name" value="NusB-like"/>
    <property type="match status" value="1"/>
</dbReference>
<evidence type="ECO:0000256" key="5">
    <source>
        <dbReference type="ARBA" id="ARBA00023163"/>
    </source>
</evidence>
<dbReference type="NCBIfam" id="TIGR01951">
    <property type="entry name" value="nusB"/>
    <property type="match status" value="1"/>
</dbReference>
<gene>
    <name evidence="6" type="primary">nusB</name>
    <name evidence="8" type="ORF">SAMN05443637_101163</name>
</gene>
<dbReference type="PANTHER" id="PTHR11078">
    <property type="entry name" value="N UTILIZATION SUBSTANCE PROTEIN B-RELATED"/>
    <property type="match status" value="1"/>
</dbReference>
<comment type="similarity">
    <text evidence="1 6">Belongs to the NusB family.</text>
</comment>
<evidence type="ECO:0000313" key="8">
    <source>
        <dbReference type="EMBL" id="SHJ93220.1"/>
    </source>
</evidence>
<sequence length="148" mass="16531">MSAARQPRPQRARTKARKRALDILFESEARGEDPLEVLAHRRTTDDAPPVSDYAATLVEGVVAHRERIDQLLAEHAEGWTVARMPAVDRTLLRIGVYELLWEDDVDDPVAITEAVELARTLSTDDSPRFLNGVLGRIADIAPQLRATR</sequence>
<evidence type="ECO:0000256" key="6">
    <source>
        <dbReference type="HAMAP-Rule" id="MF_00073"/>
    </source>
</evidence>
<dbReference type="HAMAP" id="MF_00073">
    <property type="entry name" value="NusB"/>
    <property type="match status" value="1"/>
</dbReference>
<reference evidence="8 9" key="1">
    <citation type="submission" date="2016-11" db="EMBL/GenBank/DDBJ databases">
        <authorList>
            <person name="Jaros S."/>
            <person name="Januszkiewicz K."/>
            <person name="Wedrychowicz H."/>
        </authorList>
    </citation>
    <scope>NUCLEOTIDE SEQUENCE [LARGE SCALE GENOMIC DNA]</scope>
    <source>
        <strain evidence="8 9">DSM 43832</strain>
    </source>
</reference>